<dbReference type="Pfam" id="PF03703">
    <property type="entry name" value="bPH_2"/>
    <property type="match status" value="1"/>
</dbReference>
<feature type="transmembrane region" description="Helical" evidence="1">
    <location>
        <begin position="32"/>
        <end position="49"/>
    </location>
</feature>
<dbReference type="EMBL" id="BAABDQ010000026">
    <property type="protein sequence ID" value="GAA3590674.1"/>
    <property type="molecule type" value="Genomic_DNA"/>
</dbReference>
<keyword evidence="4" id="KW-1185">Reference proteome</keyword>
<organism evidence="3 4">
    <name type="scientific">Nonomuraea rosea</name>
    <dbReference type="NCBI Taxonomy" id="638574"/>
    <lineage>
        <taxon>Bacteria</taxon>
        <taxon>Bacillati</taxon>
        <taxon>Actinomycetota</taxon>
        <taxon>Actinomycetes</taxon>
        <taxon>Streptosporangiales</taxon>
        <taxon>Streptosporangiaceae</taxon>
        <taxon>Nonomuraea</taxon>
    </lineage>
</organism>
<reference evidence="4" key="1">
    <citation type="journal article" date="2019" name="Int. J. Syst. Evol. Microbiol.">
        <title>The Global Catalogue of Microorganisms (GCM) 10K type strain sequencing project: providing services to taxonomists for standard genome sequencing and annotation.</title>
        <authorList>
            <consortium name="The Broad Institute Genomics Platform"/>
            <consortium name="The Broad Institute Genome Sequencing Center for Infectious Disease"/>
            <person name="Wu L."/>
            <person name="Ma J."/>
        </authorList>
    </citation>
    <scope>NUCLEOTIDE SEQUENCE [LARGE SCALE GENOMIC DNA]</scope>
    <source>
        <strain evidence="4">JCM 17326</strain>
    </source>
</reference>
<dbReference type="Proteomes" id="UP001500630">
    <property type="component" value="Unassembled WGS sequence"/>
</dbReference>
<dbReference type="RefSeq" id="WP_345571398.1">
    <property type="nucleotide sequence ID" value="NZ_BAABDQ010000026.1"/>
</dbReference>
<keyword evidence="1" id="KW-0812">Transmembrane</keyword>
<comment type="caution">
    <text evidence="3">The sequence shown here is derived from an EMBL/GenBank/DDBJ whole genome shotgun (WGS) entry which is preliminary data.</text>
</comment>
<evidence type="ECO:0000313" key="4">
    <source>
        <dbReference type="Proteomes" id="UP001500630"/>
    </source>
</evidence>
<dbReference type="PANTHER" id="PTHR34473:SF3">
    <property type="entry name" value="TRANSMEMBRANE PROTEIN-RELATED"/>
    <property type="match status" value="1"/>
</dbReference>
<dbReference type="InterPro" id="IPR005182">
    <property type="entry name" value="YdbS-like_PH"/>
</dbReference>
<accession>A0ABP6YUM7</accession>
<keyword evidence="1" id="KW-1133">Transmembrane helix</keyword>
<evidence type="ECO:0000259" key="2">
    <source>
        <dbReference type="Pfam" id="PF03703"/>
    </source>
</evidence>
<feature type="domain" description="YdbS-like PH" evidence="2">
    <location>
        <begin position="82"/>
        <end position="156"/>
    </location>
</feature>
<name>A0ABP6YUM7_9ACTN</name>
<protein>
    <submittedName>
        <fullName evidence="3">PH domain-containing protein</fullName>
    </submittedName>
</protein>
<keyword evidence="1" id="KW-0472">Membrane</keyword>
<gene>
    <name evidence="3" type="ORF">GCM10022419_086660</name>
</gene>
<sequence>MSVAQKAGAVRLRPPQNAVHRRAITMWTTRSAVGYGLAALVFLVLAAFVDGAGTVFAVLAFLTALAGACYAIVVPRWRYGVHRWEVTGDAVYTSSGWLWHQYRVAPMSRIQTVDTVRGPFYQLFKLSAVTVTTASAMGPLRIDGLDEEFARDLVERLNRVTQATPGDAT</sequence>
<evidence type="ECO:0000313" key="3">
    <source>
        <dbReference type="EMBL" id="GAA3590674.1"/>
    </source>
</evidence>
<dbReference type="PANTHER" id="PTHR34473">
    <property type="entry name" value="UPF0699 TRANSMEMBRANE PROTEIN YDBS"/>
    <property type="match status" value="1"/>
</dbReference>
<evidence type="ECO:0000256" key="1">
    <source>
        <dbReference type="SAM" id="Phobius"/>
    </source>
</evidence>
<proteinExistence type="predicted"/>
<feature type="transmembrane region" description="Helical" evidence="1">
    <location>
        <begin position="55"/>
        <end position="74"/>
    </location>
</feature>